<proteinExistence type="predicted"/>
<dbReference type="SUPFAM" id="SSF102588">
    <property type="entry name" value="LmbE-like"/>
    <property type="match status" value="1"/>
</dbReference>
<dbReference type="Pfam" id="PF02585">
    <property type="entry name" value="PIG-L"/>
    <property type="match status" value="1"/>
</dbReference>
<dbReference type="AlphaFoldDB" id="A0A6J6MAI8"/>
<evidence type="ECO:0000313" key="2">
    <source>
        <dbReference type="EMBL" id="CAB4977923.1"/>
    </source>
</evidence>
<reference evidence="1" key="1">
    <citation type="submission" date="2020-05" db="EMBL/GenBank/DDBJ databases">
        <authorList>
            <person name="Chiriac C."/>
            <person name="Salcher M."/>
            <person name="Ghai R."/>
            <person name="Kavagutti S V."/>
        </authorList>
    </citation>
    <scope>NUCLEOTIDE SEQUENCE</scope>
</reference>
<dbReference type="Gene3D" id="3.40.50.10320">
    <property type="entry name" value="LmbE-like"/>
    <property type="match status" value="1"/>
</dbReference>
<dbReference type="EMBL" id="CAEZWM010000232">
    <property type="protein sequence ID" value="CAB4670966.1"/>
    <property type="molecule type" value="Genomic_DNA"/>
</dbReference>
<sequence length="248" mass="27326">MTDNTQSQYRMSVDDGIERILVVSAHPDDVDFGAAGSIATWTDAGIEVSYCLVTDGDAGGSDNTITRAEMGQIRRREQTDAAAKVGVTDLHFLAHSDGRVMASIELRRDLSRVIRMVKPNRVLIQSPERNWDRIYASHPDHLAAGEAAMAAVYPDARNPFAHPELLEEGFEPWAAREVYVMAHPNSNTAVDITSAIDRKIAALMCHESQHADPKMIETLVREWARANAGLAGLDDERRAEIFLCVDTA</sequence>
<protein>
    <submittedName>
        <fullName evidence="1">Unannotated protein</fullName>
    </submittedName>
</protein>
<dbReference type="EMBL" id="CAFBOR010000013">
    <property type="protein sequence ID" value="CAB4977923.1"/>
    <property type="molecule type" value="Genomic_DNA"/>
</dbReference>
<dbReference type="InterPro" id="IPR024078">
    <property type="entry name" value="LmbE-like_dom_sf"/>
</dbReference>
<evidence type="ECO:0000313" key="1">
    <source>
        <dbReference type="EMBL" id="CAB4670966.1"/>
    </source>
</evidence>
<dbReference type="PANTHER" id="PTHR12993">
    <property type="entry name" value="N-ACETYLGLUCOSAMINYL-PHOSPHATIDYLINOSITOL DE-N-ACETYLASE-RELATED"/>
    <property type="match status" value="1"/>
</dbReference>
<organism evidence="1">
    <name type="scientific">freshwater metagenome</name>
    <dbReference type="NCBI Taxonomy" id="449393"/>
    <lineage>
        <taxon>unclassified sequences</taxon>
        <taxon>metagenomes</taxon>
        <taxon>ecological metagenomes</taxon>
    </lineage>
</organism>
<dbReference type="GO" id="GO:0016811">
    <property type="term" value="F:hydrolase activity, acting on carbon-nitrogen (but not peptide) bonds, in linear amides"/>
    <property type="evidence" value="ECO:0007669"/>
    <property type="project" value="TreeGrafter"/>
</dbReference>
<gene>
    <name evidence="1" type="ORF">UFOPK2242_01456</name>
    <name evidence="2" type="ORF">UFOPK3974_00188</name>
</gene>
<dbReference type="InterPro" id="IPR003737">
    <property type="entry name" value="GlcNAc_PI_deacetylase-related"/>
</dbReference>
<name>A0A6J6MAI8_9ZZZZ</name>
<accession>A0A6J6MAI8</accession>
<dbReference type="PANTHER" id="PTHR12993:SF28">
    <property type="entry name" value="LMBE FAMILY PROTEIN"/>
    <property type="match status" value="1"/>
</dbReference>